<dbReference type="GO" id="GO:0005524">
    <property type="term" value="F:ATP binding"/>
    <property type="evidence" value="ECO:0007669"/>
    <property type="project" value="InterPro"/>
</dbReference>
<dbReference type="PROSITE" id="PS50011">
    <property type="entry name" value="PROTEIN_KINASE_DOM"/>
    <property type="match status" value="1"/>
</dbReference>
<dbReference type="InterPro" id="IPR011009">
    <property type="entry name" value="Kinase-like_dom_sf"/>
</dbReference>
<feature type="domain" description="Protein kinase" evidence="1">
    <location>
        <begin position="23"/>
        <end position="134"/>
    </location>
</feature>
<dbReference type="Proteomes" id="UP000027265">
    <property type="component" value="Unassembled WGS sequence"/>
</dbReference>
<dbReference type="AlphaFoldDB" id="A0A067Q675"/>
<dbReference type="InterPro" id="IPR000719">
    <property type="entry name" value="Prot_kinase_dom"/>
</dbReference>
<proteinExistence type="predicted"/>
<dbReference type="HOGENOM" id="CLU_000288_7_20_1"/>
<accession>A0A067Q675</accession>
<protein>
    <recommendedName>
        <fullName evidence="1">Protein kinase domain-containing protein</fullName>
    </recommendedName>
</protein>
<organism evidence="2 3">
    <name type="scientific">Jaapia argillacea MUCL 33604</name>
    <dbReference type="NCBI Taxonomy" id="933084"/>
    <lineage>
        <taxon>Eukaryota</taxon>
        <taxon>Fungi</taxon>
        <taxon>Dikarya</taxon>
        <taxon>Basidiomycota</taxon>
        <taxon>Agaricomycotina</taxon>
        <taxon>Agaricomycetes</taxon>
        <taxon>Agaricomycetidae</taxon>
        <taxon>Jaapiales</taxon>
        <taxon>Jaapiaceae</taxon>
        <taxon>Jaapia</taxon>
    </lineage>
</organism>
<reference evidence="3" key="1">
    <citation type="journal article" date="2014" name="Proc. Natl. Acad. Sci. U.S.A.">
        <title>Extensive sampling of basidiomycete genomes demonstrates inadequacy of the white-rot/brown-rot paradigm for wood decay fungi.</title>
        <authorList>
            <person name="Riley R."/>
            <person name="Salamov A.A."/>
            <person name="Brown D.W."/>
            <person name="Nagy L.G."/>
            <person name="Floudas D."/>
            <person name="Held B.W."/>
            <person name="Levasseur A."/>
            <person name="Lombard V."/>
            <person name="Morin E."/>
            <person name="Otillar R."/>
            <person name="Lindquist E.A."/>
            <person name="Sun H."/>
            <person name="LaButti K.M."/>
            <person name="Schmutz J."/>
            <person name="Jabbour D."/>
            <person name="Luo H."/>
            <person name="Baker S.E."/>
            <person name="Pisabarro A.G."/>
            <person name="Walton J.D."/>
            <person name="Blanchette R.A."/>
            <person name="Henrissat B."/>
            <person name="Martin F."/>
            <person name="Cullen D."/>
            <person name="Hibbett D.S."/>
            <person name="Grigoriev I.V."/>
        </authorList>
    </citation>
    <scope>NUCLEOTIDE SEQUENCE [LARGE SCALE GENOMIC DNA]</scope>
    <source>
        <strain evidence="3">MUCL 33604</strain>
    </source>
</reference>
<dbReference type="Pfam" id="PF07714">
    <property type="entry name" value="PK_Tyr_Ser-Thr"/>
    <property type="match status" value="1"/>
</dbReference>
<dbReference type="SUPFAM" id="SSF56112">
    <property type="entry name" value="Protein kinase-like (PK-like)"/>
    <property type="match status" value="1"/>
</dbReference>
<dbReference type="STRING" id="933084.A0A067Q675"/>
<keyword evidence="3" id="KW-1185">Reference proteome</keyword>
<evidence type="ECO:0000259" key="1">
    <source>
        <dbReference type="PROSITE" id="PS50011"/>
    </source>
</evidence>
<evidence type="ECO:0000313" key="2">
    <source>
        <dbReference type="EMBL" id="KDQ61685.1"/>
    </source>
</evidence>
<evidence type="ECO:0000313" key="3">
    <source>
        <dbReference type="Proteomes" id="UP000027265"/>
    </source>
</evidence>
<sequence length="134" mass="15068">MLSTLDCNSSFLYLDQLLIVCEQREPNPINGGGFVDIFLAHFNGKQVTLKEHRTTSFGQTEDSPLMVRGYSTRLTYSQLFLRESLLWSQLDHPHILPFLGIHVPPSGLPSIVMPWLQGGTLMDFLKTVDSPGLH</sequence>
<dbReference type="InterPro" id="IPR001245">
    <property type="entry name" value="Ser-Thr/Tyr_kinase_cat_dom"/>
</dbReference>
<dbReference type="Gene3D" id="1.10.510.10">
    <property type="entry name" value="Transferase(Phosphotransferase) domain 1"/>
    <property type="match status" value="1"/>
</dbReference>
<dbReference type="EMBL" id="KL197712">
    <property type="protein sequence ID" value="KDQ61685.1"/>
    <property type="molecule type" value="Genomic_DNA"/>
</dbReference>
<dbReference type="InParanoid" id="A0A067Q675"/>
<dbReference type="GO" id="GO:0004672">
    <property type="term" value="F:protein kinase activity"/>
    <property type="evidence" value="ECO:0007669"/>
    <property type="project" value="InterPro"/>
</dbReference>
<dbReference type="OrthoDB" id="4062651at2759"/>
<name>A0A067Q675_9AGAM</name>
<gene>
    <name evidence="2" type="ORF">JAAARDRAFT_122757</name>
</gene>